<dbReference type="GO" id="GO:0005776">
    <property type="term" value="C:autophagosome"/>
    <property type="evidence" value="ECO:0007669"/>
    <property type="project" value="TreeGrafter"/>
</dbReference>
<feature type="region of interest" description="Disordered" evidence="2">
    <location>
        <begin position="466"/>
        <end position="555"/>
    </location>
</feature>
<dbReference type="PANTHER" id="PTHR22957:SF333">
    <property type="entry name" value="TBC1 DOMAIN FAMILY MEMBER 25"/>
    <property type="match status" value="1"/>
</dbReference>
<dbReference type="GO" id="GO:0005096">
    <property type="term" value="F:GTPase activator activity"/>
    <property type="evidence" value="ECO:0007669"/>
    <property type="project" value="UniProtKB-KW"/>
</dbReference>
<name>A0A131Y0W8_IXORI</name>
<dbReference type="PROSITE" id="PS50086">
    <property type="entry name" value="TBC_RABGAP"/>
    <property type="match status" value="1"/>
</dbReference>
<dbReference type="PANTHER" id="PTHR22957">
    <property type="entry name" value="TBC1 DOMAIN FAMILY MEMBER GTPASE-ACTIVATING PROTEIN"/>
    <property type="match status" value="1"/>
</dbReference>
<feature type="non-terminal residue" evidence="4">
    <location>
        <position position="1"/>
    </location>
</feature>
<feature type="region of interest" description="Disordered" evidence="2">
    <location>
        <begin position="408"/>
        <end position="438"/>
    </location>
</feature>
<dbReference type="Gene3D" id="1.10.8.270">
    <property type="entry name" value="putative rabgap domain of human tbc1 domain family member 14 like domains"/>
    <property type="match status" value="1"/>
</dbReference>
<dbReference type="InterPro" id="IPR035969">
    <property type="entry name" value="Rab-GAP_TBC_sf"/>
</dbReference>
<dbReference type="GO" id="GO:1901096">
    <property type="term" value="P:regulation of autophagosome maturation"/>
    <property type="evidence" value="ECO:0007669"/>
    <property type="project" value="TreeGrafter"/>
</dbReference>
<reference evidence="4" key="1">
    <citation type="submission" date="2016-02" db="EMBL/GenBank/DDBJ databases">
        <title>RNAseq analyses of the midgut from blood- or serum-fed Ixodes ricinus ticks.</title>
        <authorList>
            <person name="Perner J."/>
            <person name="Provaznik J."/>
            <person name="Schrenkova J."/>
            <person name="Urbanova V."/>
            <person name="Ribeiro J.M."/>
            <person name="Kopacek P."/>
        </authorList>
    </citation>
    <scope>NUCLEOTIDE SEQUENCE</scope>
    <source>
        <tissue evidence="4">Gut</tissue>
    </source>
</reference>
<dbReference type="Pfam" id="PF00566">
    <property type="entry name" value="RabGAP-TBC"/>
    <property type="match status" value="1"/>
</dbReference>
<dbReference type="Gene3D" id="1.10.472.80">
    <property type="entry name" value="Ypt/Rab-GAP domain of gyp1p, domain 3"/>
    <property type="match status" value="1"/>
</dbReference>
<dbReference type="InterPro" id="IPR000195">
    <property type="entry name" value="Rab-GAP-TBC_dom"/>
</dbReference>
<dbReference type="SMART" id="SM00164">
    <property type="entry name" value="TBC"/>
    <property type="match status" value="1"/>
</dbReference>
<evidence type="ECO:0000313" key="4">
    <source>
        <dbReference type="EMBL" id="JAP72040.1"/>
    </source>
</evidence>
<dbReference type="FunFam" id="1.10.8.270:FF:000041">
    <property type="entry name" value="TBC1 domain family member 25"/>
    <property type="match status" value="1"/>
</dbReference>
<protein>
    <submittedName>
        <fullName evidence="4">Putative ypt/rab-specific gtpase-activating protein gyp7</fullName>
    </submittedName>
</protein>
<evidence type="ECO:0000259" key="3">
    <source>
        <dbReference type="PROSITE" id="PS50086"/>
    </source>
</evidence>
<feature type="compositionally biased region" description="Acidic residues" evidence="2">
    <location>
        <begin position="479"/>
        <end position="490"/>
    </location>
</feature>
<proteinExistence type="evidence at transcript level"/>
<dbReference type="SUPFAM" id="SSF47923">
    <property type="entry name" value="Ypt/Rab-GAP domain of gyp1p"/>
    <property type="match status" value="2"/>
</dbReference>
<dbReference type="AlphaFoldDB" id="A0A131Y0W8"/>
<accession>A0A131Y0W8</accession>
<dbReference type="EMBL" id="GEFM01003756">
    <property type="protein sequence ID" value="JAP72040.1"/>
    <property type="molecule type" value="mRNA"/>
</dbReference>
<feature type="compositionally biased region" description="Polar residues" evidence="2">
    <location>
        <begin position="526"/>
        <end position="545"/>
    </location>
</feature>
<feature type="compositionally biased region" description="Polar residues" evidence="2">
    <location>
        <begin position="408"/>
        <end position="418"/>
    </location>
</feature>
<feature type="domain" description="Rab-GAP TBC" evidence="3">
    <location>
        <begin position="148"/>
        <end position="358"/>
    </location>
</feature>
<organism evidence="4">
    <name type="scientific">Ixodes ricinus</name>
    <name type="common">Common tick</name>
    <name type="synonym">Acarus ricinus</name>
    <dbReference type="NCBI Taxonomy" id="34613"/>
    <lineage>
        <taxon>Eukaryota</taxon>
        <taxon>Metazoa</taxon>
        <taxon>Ecdysozoa</taxon>
        <taxon>Arthropoda</taxon>
        <taxon>Chelicerata</taxon>
        <taxon>Arachnida</taxon>
        <taxon>Acari</taxon>
        <taxon>Parasitiformes</taxon>
        <taxon>Ixodida</taxon>
        <taxon>Ixodoidea</taxon>
        <taxon>Ixodidae</taxon>
        <taxon>Ixodinae</taxon>
        <taxon>Ixodes</taxon>
    </lineage>
</organism>
<keyword evidence="1" id="KW-0343">GTPase activation</keyword>
<sequence length="661" mass="73897">EFTVSYLARDDEGGNAYLGLLSDWDLDAAFLSSSEPCLKLKVELKPFEQAGLEEWDVVTPVDVTRTEVQTKPSFTGTLLNQMERTLTKFQKVLNLASLQDSAQGPWSGSHEPLPIKNPMGDREFRSYLDGDGRLVQSRELRHSVYLGGVEPSLRKVVWKHVLNVYPEGLSGKQRLAYMRRKSDEYQKLRSAWQDTMARGALTEEMQFVTNMVRKDVLRTDRTHRFYAGADDNANVVSLFNVLTTFALNHPSLSYCQGMSDLASPILVTMRDEAHAYVCFCALMRRLGGNFNLDGAAMTLKFQHLSELLQHFDPVFYEYLKQRGADDLLFCYRWLLLELKREFAFEDALRMLEVLWSSLPASAPEGELPLYEVAFTRDSVVAVDPQSPRVPLPRQNAYTKVCAIRKQNSAGSVHGTPTASAAAEDQAGSGDESDSQGYEPLSTTITRELTMDLENLNRRISGAAFGYGGAAEAPSPSTTDDQDGGWEDGELDTPGGHGDVAPRRRRSPKGRSNSESDSEESGEASRRTSNNTSEGYVSEGTTSSKEASTEALDSGVLNHSSCEEALELGRARGKGSGRLRLPRPQDLGGGNPFMMFLCLTLLVQHRDVIMRSGMDYNELAMHFDKMVRRHNLQRVLHQTRTLYNEYLSMGWPKEDLWNHPLV</sequence>
<evidence type="ECO:0000256" key="2">
    <source>
        <dbReference type="SAM" id="MobiDB-lite"/>
    </source>
</evidence>
<evidence type="ECO:0000256" key="1">
    <source>
        <dbReference type="ARBA" id="ARBA00022468"/>
    </source>
</evidence>